<dbReference type="PANTHER" id="PTHR43141:SF5">
    <property type="entry name" value="CYTOCHROME BD-I UBIQUINOL OXIDASE SUBUNIT 2"/>
    <property type="match status" value="1"/>
</dbReference>
<dbReference type="GO" id="GO:0046872">
    <property type="term" value="F:metal ion binding"/>
    <property type="evidence" value="ECO:0007669"/>
    <property type="project" value="UniProtKB-KW"/>
</dbReference>
<evidence type="ECO:0000256" key="9">
    <source>
        <dbReference type="ARBA" id="ARBA00022989"/>
    </source>
</evidence>
<keyword evidence="4" id="KW-1003">Cell membrane</keyword>
<feature type="transmembrane region" description="Helical" evidence="12">
    <location>
        <begin position="121"/>
        <end position="141"/>
    </location>
</feature>
<keyword evidence="13" id="KW-0560">Oxidoreductase</keyword>
<dbReference type="GO" id="GO:0005886">
    <property type="term" value="C:plasma membrane"/>
    <property type="evidence" value="ECO:0007669"/>
    <property type="project" value="UniProtKB-SubCell"/>
</dbReference>
<keyword evidence="5" id="KW-0349">Heme</keyword>
<dbReference type="InterPro" id="IPR003317">
    <property type="entry name" value="Cyt-d_oxidase_su2"/>
</dbReference>
<evidence type="ECO:0000256" key="12">
    <source>
        <dbReference type="SAM" id="Phobius"/>
    </source>
</evidence>
<comment type="similarity">
    <text evidence="2">Belongs to the cytochrome ubiquinol oxidase subunit 2 family.</text>
</comment>
<evidence type="ECO:0000256" key="10">
    <source>
        <dbReference type="ARBA" id="ARBA00023004"/>
    </source>
</evidence>
<comment type="subcellular location">
    <subcellularLocation>
        <location evidence="1">Cell membrane</location>
        <topology evidence="1">Multi-pass membrane protein</topology>
    </subcellularLocation>
</comment>
<dbReference type="PANTHER" id="PTHR43141">
    <property type="entry name" value="CYTOCHROME BD2 SUBUNIT II"/>
    <property type="match status" value="1"/>
</dbReference>
<keyword evidence="14" id="KW-1185">Reference proteome</keyword>
<evidence type="ECO:0000256" key="1">
    <source>
        <dbReference type="ARBA" id="ARBA00004651"/>
    </source>
</evidence>
<feature type="transmembrane region" description="Helical" evidence="12">
    <location>
        <begin position="203"/>
        <end position="223"/>
    </location>
</feature>
<keyword evidence="10" id="KW-0408">Iron</keyword>
<gene>
    <name evidence="13" type="ORF">Sps_02736</name>
</gene>
<evidence type="ECO:0000256" key="7">
    <source>
        <dbReference type="ARBA" id="ARBA00022723"/>
    </source>
</evidence>
<keyword evidence="7" id="KW-0479">Metal-binding</keyword>
<keyword evidence="9 12" id="KW-1133">Transmembrane helix</keyword>
<dbReference type="GO" id="GO:0070069">
    <property type="term" value="C:cytochrome complex"/>
    <property type="evidence" value="ECO:0007669"/>
    <property type="project" value="TreeGrafter"/>
</dbReference>
<proteinExistence type="inferred from homology"/>
<organism evidence="13 14">
    <name type="scientific">Shewanella psychrophila</name>
    <dbReference type="NCBI Taxonomy" id="225848"/>
    <lineage>
        <taxon>Bacteria</taxon>
        <taxon>Pseudomonadati</taxon>
        <taxon>Pseudomonadota</taxon>
        <taxon>Gammaproteobacteria</taxon>
        <taxon>Alteromonadales</taxon>
        <taxon>Shewanellaceae</taxon>
        <taxon>Shewanella</taxon>
    </lineage>
</organism>
<dbReference type="Pfam" id="PF02322">
    <property type="entry name" value="Cyt_bd_oxida_II"/>
    <property type="match status" value="1"/>
</dbReference>
<accession>A0A1S6HQX3</accession>
<dbReference type="KEGG" id="spsw:Sps_02736"/>
<dbReference type="RefSeq" id="WP_077753003.1">
    <property type="nucleotide sequence ID" value="NZ_CP014782.1"/>
</dbReference>
<dbReference type="GO" id="GO:0009055">
    <property type="term" value="F:electron transfer activity"/>
    <property type="evidence" value="ECO:0007669"/>
    <property type="project" value="TreeGrafter"/>
</dbReference>
<reference evidence="13 14" key="1">
    <citation type="submission" date="2016-03" db="EMBL/GenBank/DDBJ databases">
        <title>Complete genome sequence of Shewanella psychrophila WP2, a deep sea bacterium isolated from west Pacific sediment.</title>
        <authorList>
            <person name="Xu G."/>
            <person name="Jian H."/>
        </authorList>
    </citation>
    <scope>NUCLEOTIDE SEQUENCE [LARGE SCALE GENOMIC DNA]</scope>
    <source>
        <strain evidence="13 14">WP2</strain>
    </source>
</reference>
<dbReference type="EMBL" id="CP014782">
    <property type="protein sequence ID" value="AQS37888.1"/>
    <property type="molecule type" value="Genomic_DNA"/>
</dbReference>
<keyword evidence="3" id="KW-0813">Transport</keyword>
<evidence type="ECO:0000256" key="6">
    <source>
        <dbReference type="ARBA" id="ARBA00022692"/>
    </source>
</evidence>
<feature type="transmembrane region" description="Helical" evidence="12">
    <location>
        <begin position="84"/>
        <end position="100"/>
    </location>
</feature>
<evidence type="ECO:0000256" key="4">
    <source>
        <dbReference type="ARBA" id="ARBA00022475"/>
    </source>
</evidence>
<feature type="transmembrane region" description="Helical" evidence="12">
    <location>
        <begin position="335"/>
        <end position="360"/>
    </location>
</feature>
<dbReference type="Proteomes" id="UP000189545">
    <property type="component" value="Chromosome"/>
</dbReference>
<feature type="transmembrane region" description="Helical" evidence="12">
    <location>
        <begin position="12"/>
        <end position="39"/>
    </location>
</feature>
<evidence type="ECO:0000313" key="13">
    <source>
        <dbReference type="EMBL" id="AQS37888.1"/>
    </source>
</evidence>
<dbReference type="STRING" id="225848.Sps_02736"/>
<evidence type="ECO:0000256" key="3">
    <source>
        <dbReference type="ARBA" id="ARBA00022448"/>
    </source>
</evidence>
<dbReference type="EC" id="1.10.3.10" evidence="13"/>
<feature type="transmembrane region" description="Helical" evidence="12">
    <location>
        <begin position="264"/>
        <end position="283"/>
    </location>
</feature>
<feature type="transmembrane region" description="Helical" evidence="12">
    <location>
        <begin position="60"/>
        <end position="78"/>
    </location>
</feature>
<evidence type="ECO:0000256" key="5">
    <source>
        <dbReference type="ARBA" id="ARBA00022617"/>
    </source>
</evidence>
<keyword evidence="6 12" id="KW-0812">Transmembrane</keyword>
<dbReference type="OrthoDB" id="9776710at2"/>
<keyword evidence="8" id="KW-0249">Electron transport</keyword>
<dbReference type="GO" id="GO:0019646">
    <property type="term" value="P:aerobic electron transport chain"/>
    <property type="evidence" value="ECO:0007669"/>
    <property type="project" value="TreeGrafter"/>
</dbReference>
<dbReference type="NCBIfam" id="TIGR00203">
    <property type="entry name" value="cydB"/>
    <property type="match status" value="1"/>
</dbReference>
<evidence type="ECO:0000256" key="2">
    <source>
        <dbReference type="ARBA" id="ARBA00007543"/>
    </source>
</evidence>
<evidence type="ECO:0000256" key="11">
    <source>
        <dbReference type="ARBA" id="ARBA00023136"/>
    </source>
</evidence>
<protein>
    <submittedName>
        <fullName evidence="13">Cytochrome bd-I ubiquinol oxidase subunit 2 apoprotein</fullName>
        <ecNumber evidence="13">1.10.3.10</ecNumber>
    </submittedName>
</protein>
<keyword evidence="11 12" id="KW-0472">Membrane</keyword>
<evidence type="ECO:0000313" key="14">
    <source>
        <dbReference type="Proteomes" id="UP000189545"/>
    </source>
</evidence>
<dbReference type="GO" id="GO:0016682">
    <property type="term" value="F:oxidoreductase activity, acting on diphenols and related substances as donors, oxygen as acceptor"/>
    <property type="evidence" value="ECO:0007669"/>
    <property type="project" value="TreeGrafter"/>
</dbReference>
<evidence type="ECO:0000256" key="8">
    <source>
        <dbReference type="ARBA" id="ARBA00022982"/>
    </source>
</evidence>
<dbReference type="AlphaFoldDB" id="A0A1S6HQX3"/>
<feature type="transmembrane region" description="Helical" evidence="12">
    <location>
        <begin position="161"/>
        <end position="182"/>
    </location>
</feature>
<dbReference type="PIRSF" id="PIRSF000267">
    <property type="entry name" value="Cyt_oxidse_sub2"/>
    <property type="match status" value="1"/>
</dbReference>
<feature type="transmembrane region" description="Helical" evidence="12">
    <location>
        <begin position="290"/>
        <end position="315"/>
    </location>
</feature>
<sequence length="379" mass="41657">MFDYESLKLLWWGLIGVLMIGFVITAGMDMGVGGLLLFVGKSDNERRVAINSIGAHWDGNQVWFIAFGGCLFAAWPMVYATAFSGFYFVMMLTLFSLFLRPLAFDYRNKIDSPRWRNNWDIALFVGSMVAPLVFGIAFGNLLQGVPFHFDKFMRVTYTGTYLGLFNPFAILSGVVSVAMIIMHGGTWLVMRTDALVASRAAKAVQIAALVLVVSFVLAGVMIAQSIEGFVITSQVDPSALAIPVTKQVVTELGAWMHNYKLQPLLWSFPALGIVMALIAGLMARAGKGTWAFTASALSATGVILTAGTAMFPFVMPSSSVPDHSLTLWDVVASQYTLSVISIIAVVIIPVILLYTFWCYYKMWRTVTVKEIIQNNHSAY</sequence>
<name>A0A1S6HQX3_9GAMM</name>